<sequence length="203" mass="23824">MMSSITLSLMMCLVFIPHRLKAVPLRHNEIEHRVRRYAAVNDVSTENMRLQLLRRARQLRGILHAWKDNGDDECRFQVPWGTSLADFASSNDAILHLTTGLTIFDQFLRFCPLEPNSLSRFSQFLDHLREYIRRKSPTHPAQISFSNKVSNSHRRTSFSHLCVTNIHDYIHEVLRKSNAAFNSKRNAITGRDLYRRYLTKCRR</sequence>
<keyword evidence="1" id="KW-0732">Signal</keyword>
<feature type="chain" id="PRO_5046219423" evidence="1">
    <location>
        <begin position="23"/>
        <end position="203"/>
    </location>
</feature>
<protein>
    <submittedName>
        <fullName evidence="2">Uncharacterized protein</fullName>
    </submittedName>
</protein>
<gene>
    <name evidence="2" type="ORF">CVLEPA_LOCUS140</name>
</gene>
<dbReference type="Proteomes" id="UP001642483">
    <property type="component" value="Unassembled WGS sequence"/>
</dbReference>
<reference evidence="2 3" key="1">
    <citation type="submission" date="2024-02" db="EMBL/GenBank/DDBJ databases">
        <authorList>
            <person name="Daric V."/>
            <person name="Darras S."/>
        </authorList>
    </citation>
    <scope>NUCLEOTIDE SEQUENCE [LARGE SCALE GENOMIC DNA]</scope>
</reference>
<comment type="caution">
    <text evidence="2">The sequence shown here is derived from an EMBL/GenBank/DDBJ whole genome shotgun (WGS) entry which is preliminary data.</text>
</comment>
<proteinExistence type="predicted"/>
<keyword evidence="3" id="KW-1185">Reference proteome</keyword>
<name>A0ABP0EX12_CLALP</name>
<evidence type="ECO:0000313" key="2">
    <source>
        <dbReference type="EMBL" id="CAK8671121.1"/>
    </source>
</evidence>
<dbReference type="EMBL" id="CAWYQH010000001">
    <property type="protein sequence ID" value="CAK8671121.1"/>
    <property type="molecule type" value="Genomic_DNA"/>
</dbReference>
<accession>A0ABP0EX12</accession>
<feature type="signal peptide" evidence="1">
    <location>
        <begin position="1"/>
        <end position="22"/>
    </location>
</feature>
<evidence type="ECO:0000313" key="3">
    <source>
        <dbReference type="Proteomes" id="UP001642483"/>
    </source>
</evidence>
<evidence type="ECO:0000256" key="1">
    <source>
        <dbReference type="SAM" id="SignalP"/>
    </source>
</evidence>
<organism evidence="2 3">
    <name type="scientific">Clavelina lepadiformis</name>
    <name type="common">Light-bulb sea squirt</name>
    <name type="synonym">Ascidia lepadiformis</name>
    <dbReference type="NCBI Taxonomy" id="159417"/>
    <lineage>
        <taxon>Eukaryota</taxon>
        <taxon>Metazoa</taxon>
        <taxon>Chordata</taxon>
        <taxon>Tunicata</taxon>
        <taxon>Ascidiacea</taxon>
        <taxon>Aplousobranchia</taxon>
        <taxon>Clavelinidae</taxon>
        <taxon>Clavelina</taxon>
    </lineage>
</organism>